<dbReference type="PANTHER" id="PTHR11905:SF159">
    <property type="entry name" value="ADAM METALLOPROTEASE"/>
    <property type="match status" value="1"/>
</dbReference>
<dbReference type="WBParaSite" id="Minc3s00080g03865">
    <property type="protein sequence ID" value="Minc3s00080g03865"/>
    <property type="gene ID" value="Minc3s00080g03865"/>
</dbReference>
<dbReference type="Pfam" id="PF01421">
    <property type="entry name" value="Reprolysin"/>
    <property type="match status" value="1"/>
</dbReference>
<feature type="domain" description="Peptidase M12B" evidence="2">
    <location>
        <begin position="160"/>
        <end position="270"/>
    </location>
</feature>
<dbReference type="SUPFAM" id="SSF55486">
    <property type="entry name" value="Metalloproteases ('zincins'), catalytic domain"/>
    <property type="match status" value="1"/>
</dbReference>
<name>A0A914KQV1_MELIC</name>
<dbReference type="GO" id="GO:0004222">
    <property type="term" value="F:metalloendopeptidase activity"/>
    <property type="evidence" value="ECO:0007669"/>
    <property type="project" value="InterPro"/>
</dbReference>
<dbReference type="AlphaFoldDB" id="A0A914KQV1"/>
<organism evidence="3 4">
    <name type="scientific">Meloidogyne incognita</name>
    <name type="common">Southern root-knot nematode worm</name>
    <name type="synonym">Oxyuris incognita</name>
    <dbReference type="NCBI Taxonomy" id="6306"/>
    <lineage>
        <taxon>Eukaryota</taxon>
        <taxon>Metazoa</taxon>
        <taxon>Ecdysozoa</taxon>
        <taxon>Nematoda</taxon>
        <taxon>Chromadorea</taxon>
        <taxon>Rhabditida</taxon>
        <taxon>Tylenchina</taxon>
        <taxon>Tylenchomorpha</taxon>
        <taxon>Tylenchoidea</taxon>
        <taxon>Meloidogynidae</taxon>
        <taxon>Meloidogyninae</taxon>
        <taxon>Meloidogyne</taxon>
        <taxon>Meloidogyne incognita group</taxon>
    </lineage>
</organism>
<proteinExistence type="predicted"/>
<dbReference type="GO" id="GO:0006509">
    <property type="term" value="P:membrane protein ectodomain proteolysis"/>
    <property type="evidence" value="ECO:0007669"/>
    <property type="project" value="TreeGrafter"/>
</dbReference>
<dbReference type="PANTHER" id="PTHR11905">
    <property type="entry name" value="ADAM A DISINTEGRIN AND METALLOPROTEASE DOMAIN"/>
    <property type="match status" value="1"/>
</dbReference>
<dbReference type="PROSITE" id="PS50215">
    <property type="entry name" value="ADAM_MEPRO"/>
    <property type="match status" value="1"/>
</dbReference>
<evidence type="ECO:0000256" key="1">
    <source>
        <dbReference type="PROSITE-ProRule" id="PRU00276"/>
    </source>
</evidence>
<sequence length="270" mass="31201">MKMNYTSCLVFVRNDLGEEIDAFGLLNLSKSGKEPLLLSFSRFFDFSDGFDLEFFRTSHFRYYNESLLIQIKDLDLHCVYEATDFSGEQSVLNLCNIDDISGIIRHNGNQFIFGHLNDKLYFFRDSPNCEWHVRNRRSGEVSLTKRMPTYYSEYTDGIKRWVELIVIADNSIYKKYGEDKKRITERLHAIASSVNSLYAPLNIRVILTWADIWEDKNAVDVTENADGTLRDFLGFRKSLLAKGHSNDNAQLLTDVHFGSVIGKAYKARNL</sequence>
<evidence type="ECO:0000259" key="2">
    <source>
        <dbReference type="PROSITE" id="PS50215"/>
    </source>
</evidence>
<evidence type="ECO:0000313" key="4">
    <source>
        <dbReference type="WBParaSite" id="Minc3s00080g03865"/>
    </source>
</evidence>
<dbReference type="InterPro" id="IPR001590">
    <property type="entry name" value="Peptidase_M12B"/>
</dbReference>
<dbReference type="Proteomes" id="UP000887563">
    <property type="component" value="Unplaced"/>
</dbReference>
<protein>
    <submittedName>
        <fullName evidence="4">Peptidase M12B domain-containing protein</fullName>
    </submittedName>
</protein>
<reference evidence="4" key="1">
    <citation type="submission" date="2022-11" db="UniProtKB">
        <authorList>
            <consortium name="WormBaseParasite"/>
        </authorList>
    </citation>
    <scope>IDENTIFICATION</scope>
</reference>
<accession>A0A914KQV1</accession>
<comment type="caution">
    <text evidence="1">Lacks conserved residue(s) required for the propagation of feature annotation.</text>
</comment>
<dbReference type="InterPro" id="IPR024079">
    <property type="entry name" value="MetalloPept_cat_dom_sf"/>
</dbReference>
<dbReference type="Gene3D" id="3.40.390.10">
    <property type="entry name" value="Collagenase (Catalytic Domain)"/>
    <property type="match status" value="1"/>
</dbReference>
<keyword evidence="3" id="KW-1185">Reference proteome</keyword>
<evidence type="ECO:0000313" key="3">
    <source>
        <dbReference type="Proteomes" id="UP000887563"/>
    </source>
</evidence>